<evidence type="ECO:0000313" key="3">
    <source>
        <dbReference type="Proteomes" id="UP000199047"/>
    </source>
</evidence>
<evidence type="ECO:0000256" key="1">
    <source>
        <dbReference type="SAM" id="MobiDB-lite"/>
    </source>
</evidence>
<gene>
    <name evidence="2" type="ORF">KSL4_0597</name>
</gene>
<comment type="caution">
    <text evidence="2">The sequence shown here is derived from an EMBL/GenBank/DDBJ whole genome shotgun (WGS) entry which is preliminary data.</text>
</comment>
<name>A0ABM9V7S2_9LACO</name>
<keyword evidence="3" id="KW-1185">Reference proteome</keyword>
<feature type="compositionally biased region" description="Basic and acidic residues" evidence="1">
    <location>
        <begin position="76"/>
        <end position="85"/>
    </location>
</feature>
<proteinExistence type="predicted"/>
<feature type="compositionally biased region" description="Polar residues" evidence="1">
    <location>
        <begin position="63"/>
        <end position="75"/>
    </location>
</feature>
<dbReference type="Proteomes" id="UP000199047">
    <property type="component" value="Unassembled WGS sequence"/>
</dbReference>
<accession>A0ABM9V7S2</accession>
<reference evidence="2 3" key="1">
    <citation type="submission" date="2015-12" db="EMBL/GenBank/DDBJ databases">
        <authorList>
            <person name="Andreevskaya M."/>
        </authorList>
    </citation>
    <scope>NUCLEOTIDE SEQUENCE [LARGE SCALE GENOMIC DNA]</scope>
    <source>
        <strain evidence="2 3">KSL4-2</strain>
    </source>
</reference>
<protein>
    <submittedName>
        <fullName evidence="2">Uncharacterized protein</fullName>
    </submittedName>
</protein>
<feature type="region of interest" description="Disordered" evidence="1">
    <location>
        <begin position="63"/>
        <end position="85"/>
    </location>
</feature>
<dbReference type="RefSeq" id="WP_010384045.1">
    <property type="nucleotide sequence ID" value="NZ_FBSX01000022.1"/>
</dbReference>
<dbReference type="EMBL" id="FBTB01000019">
    <property type="protein sequence ID" value="CUW17007.1"/>
    <property type="molecule type" value="Genomic_DNA"/>
</dbReference>
<evidence type="ECO:0000313" key="2">
    <source>
        <dbReference type="EMBL" id="CUW17007.1"/>
    </source>
</evidence>
<sequence length="85" mass="9727">MSSTEQSARQSVDILQQFIIKAQNDRTLKQQEVQLWQDKYVAACDDNKRLSLQLTRLKEENQQLKSMVGKSSSTPEDTRGRGLSL</sequence>
<organism evidence="2 3">
    <name type="scientific">Leuconostoc inhae</name>
    <dbReference type="NCBI Taxonomy" id="178001"/>
    <lineage>
        <taxon>Bacteria</taxon>
        <taxon>Bacillati</taxon>
        <taxon>Bacillota</taxon>
        <taxon>Bacilli</taxon>
        <taxon>Lactobacillales</taxon>
        <taxon>Lactobacillaceae</taxon>
        <taxon>Leuconostoc</taxon>
    </lineage>
</organism>